<dbReference type="GO" id="GO:2001061">
    <property type="term" value="P:D-glycero-D-manno-heptose 7-phosphate biosynthetic process"/>
    <property type="evidence" value="ECO:0007669"/>
    <property type="project" value="UniProtKB-UniPathway"/>
</dbReference>
<dbReference type="UniPathway" id="UPA00041">
    <property type="reaction ID" value="UER00436"/>
</dbReference>
<comment type="subunit">
    <text evidence="10">Homotetramer.</text>
</comment>
<dbReference type="InterPro" id="IPR035461">
    <property type="entry name" value="GmhA/DiaA"/>
</dbReference>
<keyword evidence="13" id="KW-1185">Reference proteome</keyword>
<comment type="catalytic activity">
    <reaction evidence="1 10">
        <text>2 D-sedoheptulose 7-phosphate = D-glycero-alpha-D-manno-heptose 7-phosphate + D-glycero-beta-D-manno-heptose 7-phosphate</text>
        <dbReference type="Rhea" id="RHEA:27489"/>
        <dbReference type="ChEBI" id="CHEBI:57483"/>
        <dbReference type="ChEBI" id="CHEBI:60203"/>
        <dbReference type="ChEBI" id="CHEBI:60204"/>
        <dbReference type="EC" id="5.3.1.28"/>
    </reaction>
</comment>
<keyword evidence="8 10" id="KW-0413">Isomerase</keyword>
<evidence type="ECO:0000313" key="12">
    <source>
        <dbReference type="EMBL" id="PKR89189.1"/>
    </source>
</evidence>
<keyword evidence="6 10" id="KW-0479">Metal-binding</keyword>
<dbReference type="InterPro" id="IPR050099">
    <property type="entry name" value="SIS_GmhA/DiaA_subfam"/>
</dbReference>
<feature type="binding site" evidence="10">
    <location>
        <begin position="117"/>
        <end position="119"/>
    </location>
    <ligand>
        <name>substrate</name>
    </ligand>
</feature>
<dbReference type="AlphaFoldDB" id="A0A1I4UH06"/>
<keyword evidence="5 10" id="KW-0963">Cytoplasm</keyword>
<comment type="cofactor">
    <cofactor evidence="10">
        <name>Zn(2+)</name>
        <dbReference type="ChEBI" id="CHEBI:29105"/>
    </cofactor>
    <text evidence="10">Binds 1 zinc ion per subunit.</text>
</comment>
<dbReference type="EMBL" id="PJNW01000007">
    <property type="protein sequence ID" value="PKR89189.1"/>
    <property type="molecule type" value="Genomic_DNA"/>
</dbReference>
<evidence type="ECO:0000313" key="13">
    <source>
        <dbReference type="Proteomes" id="UP000233491"/>
    </source>
</evidence>
<evidence type="ECO:0000256" key="1">
    <source>
        <dbReference type="ARBA" id="ARBA00000348"/>
    </source>
</evidence>
<comment type="caution">
    <text evidence="12">The sequence shown here is derived from an EMBL/GenBank/DDBJ whole genome shotgun (WGS) entry which is preliminary data.</text>
</comment>
<reference evidence="12 13" key="1">
    <citation type="submission" date="2017-12" db="EMBL/GenBank/DDBJ databases">
        <title>Anaerobic carbon monoxide metabolism by Pleomorphomonas carboxyditropha sp. nov., a new mesophilic hydrogenogenic carboxidotroph.</title>
        <authorList>
            <person name="Esquivel-Elizondo S."/>
            <person name="Krajmalnik-Brown R."/>
        </authorList>
    </citation>
    <scope>NUCLEOTIDE SEQUENCE [LARGE SCALE GENOMIC DNA]</scope>
    <source>
        <strain evidence="12 13">R5-392</strain>
    </source>
</reference>
<keyword evidence="9 10" id="KW-0119">Carbohydrate metabolism</keyword>
<evidence type="ECO:0000256" key="7">
    <source>
        <dbReference type="ARBA" id="ARBA00022833"/>
    </source>
</evidence>
<organism evidence="12 13">
    <name type="scientific">Pleomorphomonas diazotrophica</name>
    <dbReference type="NCBI Taxonomy" id="1166257"/>
    <lineage>
        <taxon>Bacteria</taxon>
        <taxon>Pseudomonadati</taxon>
        <taxon>Pseudomonadota</taxon>
        <taxon>Alphaproteobacteria</taxon>
        <taxon>Hyphomicrobiales</taxon>
        <taxon>Pleomorphomonadaceae</taxon>
        <taxon>Pleomorphomonas</taxon>
    </lineage>
</organism>
<feature type="binding site" evidence="10">
    <location>
        <position position="58"/>
    </location>
    <ligand>
        <name>Zn(2+)</name>
        <dbReference type="ChEBI" id="CHEBI:29105"/>
    </ligand>
</feature>
<dbReference type="HAMAP" id="MF_00067">
    <property type="entry name" value="GmhA"/>
    <property type="match status" value="1"/>
</dbReference>
<feature type="binding site" evidence="10">
    <location>
        <position position="169"/>
    </location>
    <ligand>
        <name>substrate</name>
    </ligand>
</feature>
<feature type="binding site" evidence="10">
    <location>
        <position position="177"/>
    </location>
    <ligand>
        <name>Zn(2+)</name>
        <dbReference type="ChEBI" id="CHEBI:29105"/>
    </ligand>
</feature>
<evidence type="ECO:0000256" key="5">
    <source>
        <dbReference type="ARBA" id="ARBA00022490"/>
    </source>
</evidence>
<evidence type="ECO:0000256" key="10">
    <source>
        <dbReference type="HAMAP-Rule" id="MF_00067"/>
    </source>
</evidence>
<evidence type="ECO:0000259" key="11">
    <source>
        <dbReference type="PROSITE" id="PS51464"/>
    </source>
</evidence>
<name>A0A1I4UH06_9HYPH</name>
<comment type="miscellaneous">
    <text evidence="10">The reaction produces a racemic mixture of D-glycero-alpha-D-manno-heptose 7-phosphate and D-glycero-beta-D-manno-heptose 7-phosphate.</text>
</comment>
<dbReference type="InterPro" id="IPR046348">
    <property type="entry name" value="SIS_dom_sf"/>
</dbReference>
<dbReference type="RefSeq" id="WP_101289197.1">
    <property type="nucleotide sequence ID" value="NZ_FOUQ01000008.1"/>
</dbReference>
<dbReference type="InterPro" id="IPR004515">
    <property type="entry name" value="Phosphoheptose_Isoase"/>
</dbReference>
<dbReference type="PANTHER" id="PTHR30390">
    <property type="entry name" value="SEDOHEPTULOSE 7-PHOSPHATE ISOMERASE / DNAA INITIATOR-ASSOCIATING FACTOR FOR REPLICATION INITIATION"/>
    <property type="match status" value="1"/>
</dbReference>
<dbReference type="PANTHER" id="PTHR30390:SF6">
    <property type="entry name" value="DNAA INITIATOR-ASSOCIATING PROTEIN DIAA"/>
    <property type="match status" value="1"/>
</dbReference>
<evidence type="ECO:0000256" key="6">
    <source>
        <dbReference type="ARBA" id="ARBA00022723"/>
    </source>
</evidence>
<dbReference type="GO" id="GO:0005737">
    <property type="term" value="C:cytoplasm"/>
    <property type="evidence" value="ECO:0007669"/>
    <property type="project" value="UniProtKB-SubCell"/>
</dbReference>
<evidence type="ECO:0000256" key="3">
    <source>
        <dbReference type="ARBA" id="ARBA00004496"/>
    </source>
</evidence>
<protein>
    <recommendedName>
        <fullName evidence="10">Phosphoheptose isomerase</fullName>
        <ecNumber evidence="10">5.3.1.28</ecNumber>
    </recommendedName>
    <alternativeName>
        <fullName evidence="10">Sedoheptulose 7-phosphate isomerase</fullName>
    </alternativeName>
</protein>
<comment type="pathway">
    <text evidence="10">Carbohydrate biosynthesis; D-glycero-D-manno-heptose 7-phosphate biosynthesis; D-glycero-alpha-D-manno-heptose 7-phosphate and D-glycero-beta-D-manno-heptose 7-phosphate from sedoheptulose 7-phosphate: step 1/1.</text>
</comment>
<feature type="binding site" evidence="10">
    <location>
        <begin position="91"/>
        <end position="92"/>
    </location>
    <ligand>
        <name>substrate</name>
    </ligand>
</feature>
<dbReference type="GO" id="GO:0097367">
    <property type="term" value="F:carbohydrate derivative binding"/>
    <property type="evidence" value="ECO:0007669"/>
    <property type="project" value="InterPro"/>
</dbReference>
<comment type="subcellular location">
    <subcellularLocation>
        <location evidence="3 10">Cytoplasm</location>
    </subcellularLocation>
</comment>
<dbReference type="Gene3D" id="3.40.50.10490">
    <property type="entry name" value="Glucose-6-phosphate isomerase like protein, domain 1"/>
    <property type="match status" value="1"/>
</dbReference>
<dbReference type="OrthoDB" id="9810929at2"/>
<evidence type="ECO:0000256" key="9">
    <source>
        <dbReference type="ARBA" id="ARBA00023277"/>
    </source>
</evidence>
<feature type="binding site" evidence="10">
    <location>
        <position position="62"/>
    </location>
    <ligand>
        <name>Zn(2+)</name>
        <dbReference type="ChEBI" id="CHEBI:29105"/>
    </ligand>
</feature>
<gene>
    <name evidence="10" type="primary">gmhA</name>
    <name evidence="12" type="ORF">CXZ10_10925</name>
</gene>
<dbReference type="EC" id="5.3.1.28" evidence="10"/>
<dbReference type="GO" id="GO:0008270">
    <property type="term" value="F:zinc ion binding"/>
    <property type="evidence" value="ECO:0007669"/>
    <property type="project" value="UniProtKB-UniRule"/>
</dbReference>
<feature type="binding site" evidence="10">
    <location>
        <begin position="49"/>
        <end position="51"/>
    </location>
    <ligand>
        <name>substrate</name>
    </ligand>
</feature>
<comment type="similarity">
    <text evidence="4 10">Belongs to the SIS family. GmhA subfamily.</text>
</comment>
<accession>A0A1I4UH06</accession>
<feature type="binding site" evidence="10">
    <location>
        <position position="169"/>
    </location>
    <ligand>
        <name>Zn(2+)</name>
        <dbReference type="ChEBI" id="CHEBI:29105"/>
    </ligand>
</feature>
<keyword evidence="7 10" id="KW-0862">Zinc</keyword>
<sequence length="191" mass="19782">MAGLQDYLETSIEGLAALKAHDLSGAVDRAVDIIVAALGAGKPMLVCGNGGSAADAQHIAGELVGRFLRERKAYNVIALGTDTAVVTAWSNDYSYESLFARQVEAHGSQGAVLLAISTSGNSKNVLAAAEMARQLGMTVIALTGEGGGKLMPLADVLLDVPSRFTPVIQQGHLCLYHYLCGAIEDRLAGAA</sequence>
<dbReference type="GO" id="GO:0008968">
    <property type="term" value="F:D-sedoheptulose 7-phosphate isomerase activity"/>
    <property type="evidence" value="ECO:0007669"/>
    <property type="project" value="UniProtKB-UniRule"/>
</dbReference>
<proteinExistence type="inferred from homology"/>
<dbReference type="Pfam" id="PF13580">
    <property type="entry name" value="SIS_2"/>
    <property type="match status" value="1"/>
</dbReference>
<dbReference type="PROSITE" id="PS51464">
    <property type="entry name" value="SIS"/>
    <property type="match status" value="1"/>
</dbReference>
<evidence type="ECO:0000256" key="4">
    <source>
        <dbReference type="ARBA" id="ARBA00009894"/>
    </source>
</evidence>
<comment type="function">
    <text evidence="2 10">Catalyzes the isomerization of sedoheptulose 7-phosphate in D-glycero-D-manno-heptose 7-phosphate.</text>
</comment>
<dbReference type="InterPro" id="IPR001347">
    <property type="entry name" value="SIS_dom"/>
</dbReference>
<dbReference type="SUPFAM" id="SSF53697">
    <property type="entry name" value="SIS domain"/>
    <property type="match status" value="1"/>
</dbReference>
<evidence type="ECO:0000256" key="8">
    <source>
        <dbReference type="ARBA" id="ARBA00023235"/>
    </source>
</evidence>
<evidence type="ECO:0000256" key="2">
    <source>
        <dbReference type="ARBA" id="ARBA00003172"/>
    </source>
</evidence>
<dbReference type="CDD" id="cd05006">
    <property type="entry name" value="SIS_GmhA"/>
    <property type="match status" value="1"/>
</dbReference>
<feature type="binding site" evidence="10">
    <location>
        <position position="62"/>
    </location>
    <ligand>
        <name>substrate</name>
    </ligand>
</feature>
<dbReference type="Proteomes" id="UP000233491">
    <property type="component" value="Unassembled WGS sequence"/>
</dbReference>
<dbReference type="GO" id="GO:0005975">
    <property type="term" value="P:carbohydrate metabolic process"/>
    <property type="evidence" value="ECO:0007669"/>
    <property type="project" value="UniProtKB-UniRule"/>
</dbReference>
<feature type="binding site" evidence="10">
    <location>
        <position position="122"/>
    </location>
    <ligand>
        <name>substrate</name>
    </ligand>
</feature>
<feature type="domain" description="SIS" evidence="11">
    <location>
        <begin position="34"/>
        <end position="189"/>
    </location>
</feature>